<dbReference type="PANTHER" id="PTHR30627:SF1">
    <property type="entry name" value="PEPTIDOGLYCAN D,D-TRANSPEPTIDASE FTSI"/>
    <property type="match status" value="1"/>
</dbReference>
<evidence type="ECO:0000256" key="1">
    <source>
        <dbReference type="ARBA" id="ARBA00004370"/>
    </source>
</evidence>
<feature type="domain" description="Penicillin-binding protein dimerisation" evidence="5">
    <location>
        <begin position="48"/>
        <end position="206"/>
    </location>
</feature>
<dbReference type="Pfam" id="PF00905">
    <property type="entry name" value="Transpeptidase"/>
    <property type="match status" value="1"/>
</dbReference>
<protein>
    <submittedName>
        <fullName evidence="6">Peptidoglycan glycosyltransferase</fullName>
    </submittedName>
</protein>
<dbReference type="InterPro" id="IPR001460">
    <property type="entry name" value="PCN-bd_Tpept"/>
</dbReference>
<dbReference type="EMBL" id="LBVL01000004">
    <property type="protein sequence ID" value="KKQ85712.1"/>
    <property type="molecule type" value="Genomic_DNA"/>
</dbReference>
<evidence type="ECO:0000256" key="3">
    <source>
        <dbReference type="SAM" id="Phobius"/>
    </source>
</evidence>
<evidence type="ECO:0000313" key="7">
    <source>
        <dbReference type="Proteomes" id="UP000034081"/>
    </source>
</evidence>
<dbReference type="PATRIC" id="fig|1618570.3.peg.434"/>
<dbReference type="AlphaFoldDB" id="A0A0G0L3X6"/>
<dbReference type="GO" id="GO:0005886">
    <property type="term" value="C:plasma membrane"/>
    <property type="evidence" value="ECO:0007669"/>
    <property type="project" value="TreeGrafter"/>
</dbReference>
<dbReference type="GO" id="GO:0016740">
    <property type="term" value="F:transferase activity"/>
    <property type="evidence" value="ECO:0007669"/>
    <property type="project" value="UniProtKB-KW"/>
</dbReference>
<evidence type="ECO:0000259" key="4">
    <source>
        <dbReference type="Pfam" id="PF00905"/>
    </source>
</evidence>
<reference evidence="6 7" key="1">
    <citation type="journal article" date="2015" name="Nature">
        <title>rRNA introns, odd ribosomes, and small enigmatic genomes across a large radiation of phyla.</title>
        <authorList>
            <person name="Brown C.T."/>
            <person name="Hug L.A."/>
            <person name="Thomas B.C."/>
            <person name="Sharon I."/>
            <person name="Castelle C.J."/>
            <person name="Singh A."/>
            <person name="Wilkins M.J."/>
            <person name="Williams K.H."/>
            <person name="Banfield J.F."/>
        </authorList>
    </citation>
    <scope>NUCLEOTIDE SEQUENCE [LARGE SCALE GENOMIC DNA]</scope>
</reference>
<dbReference type="Proteomes" id="UP000034081">
    <property type="component" value="Unassembled WGS sequence"/>
</dbReference>
<dbReference type="STRING" id="1618570.UT08_C0004G0024"/>
<organism evidence="6 7">
    <name type="scientific">Candidatus Woesebacteria bacterium GW2011_GWB1_38_8</name>
    <dbReference type="NCBI Taxonomy" id="1618570"/>
    <lineage>
        <taxon>Bacteria</taxon>
        <taxon>Candidatus Woeseibacteriota</taxon>
    </lineage>
</organism>
<dbReference type="SUPFAM" id="SSF56601">
    <property type="entry name" value="beta-lactamase/transpeptidase-like"/>
    <property type="match status" value="1"/>
</dbReference>
<dbReference type="Gene3D" id="3.90.1310.10">
    <property type="entry name" value="Penicillin-binding protein 2a (Domain 2)"/>
    <property type="match status" value="1"/>
</dbReference>
<feature type="transmembrane region" description="Helical" evidence="3">
    <location>
        <begin position="7"/>
        <end position="26"/>
    </location>
</feature>
<dbReference type="Gene3D" id="3.30.450.330">
    <property type="match status" value="1"/>
</dbReference>
<keyword evidence="2 3" id="KW-0472">Membrane</keyword>
<keyword evidence="6" id="KW-0808">Transferase</keyword>
<dbReference type="GO" id="GO:0008658">
    <property type="term" value="F:penicillin binding"/>
    <property type="evidence" value="ECO:0007669"/>
    <property type="project" value="InterPro"/>
</dbReference>
<comment type="subcellular location">
    <subcellularLocation>
        <location evidence="1">Membrane</location>
    </subcellularLocation>
</comment>
<name>A0A0G0L3X6_9BACT</name>
<gene>
    <name evidence="6" type="ORF">UT08_C0004G0024</name>
</gene>
<sequence>MLNRLRLVIVFFILAYITLTVRLFYWQVVKGKTLSIQARGQYEAGETINAQRGDIFDTKGGWLAASGEAYIVYASIPDLELPKKKIAEDLALFFVEDSSNKGELLAEIDRIYSLINREGAIWVPLKQKVDPSVKEKIEELSLAGIGFDLQEKRVYPESSSSAHLLGFVGKDESGNDTGYFGLEGYWDLALSGKPGFLNREQDAQGLPILLGLTNEVTAIEGASLITNIDKGIQLNIEDRLKEGIEKYGAKGGVVIVLQPKTGKLMALSAYPSYDPSSYWKYSNEFFINPAISLSFEPGSVFKVLVMASALDAEVLKPDTECDICAGAVRIDKYTIETWNQVYHPDATMTEVIVNSDNVGMVYVSQKLGADKLYDYLSAFGIGEKSGIDLQGESSPKLREKGTWSVVDLATAGFGQGIAVTPIQLTRAVAAIANHGKLVAPKVVGKIKVNEWEEDIKTEEVRRVISEKAASQITQMMVEAARNGEAKWTHLQGFKVAGKTGTAQIPIAGHYDAEKTIASFIGFAPYDDPEFVMLVTLQEPQTSQWASETAAPLWYSIARDLFVRFGIQPEK</sequence>
<evidence type="ECO:0000313" key="6">
    <source>
        <dbReference type="EMBL" id="KKQ85712.1"/>
    </source>
</evidence>
<comment type="caution">
    <text evidence="6">The sequence shown here is derived from an EMBL/GenBank/DDBJ whole genome shotgun (WGS) entry which is preliminary data.</text>
</comment>
<dbReference type="InterPro" id="IPR005311">
    <property type="entry name" value="PBP_dimer"/>
</dbReference>
<dbReference type="GO" id="GO:0071555">
    <property type="term" value="P:cell wall organization"/>
    <property type="evidence" value="ECO:0007669"/>
    <property type="project" value="TreeGrafter"/>
</dbReference>
<keyword evidence="3" id="KW-0812">Transmembrane</keyword>
<dbReference type="InterPro" id="IPR036138">
    <property type="entry name" value="PBP_dimer_sf"/>
</dbReference>
<dbReference type="SUPFAM" id="SSF56519">
    <property type="entry name" value="Penicillin binding protein dimerisation domain"/>
    <property type="match status" value="1"/>
</dbReference>
<evidence type="ECO:0000259" key="5">
    <source>
        <dbReference type="Pfam" id="PF03717"/>
    </source>
</evidence>
<feature type="domain" description="Penicillin-binding protein transpeptidase" evidence="4">
    <location>
        <begin position="252"/>
        <end position="556"/>
    </location>
</feature>
<proteinExistence type="predicted"/>
<dbReference type="InterPro" id="IPR012338">
    <property type="entry name" value="Beta-lactam/transpept-like"/>
</dbReference>
<dbReference type="Gene3D" id="3.40.710.10">
    <property type="entry name" value="DD-peptidase/beta-lactamase superfamily"/>
    <property type="match status" value="1"/>
</dbReference>
<keyword evidence="3" id="KW-1133">Transmembrane helix</keyword>
<dbReference type="Pfam" id="PF03717">
    <property type="entry name" value="PBP_dimer"/>
    <property type="match status" value="1"/>
</dbReference>
<accession>A0A0G0L3X6</accession>
<dbReference type="PANTHER" id="PTHR30627">
    <property type="entry name" value="PEPTIDOGLYCAN D,D-TRANSPEPTIDASE"/>
    <property type="match status" value="1"/>
</dbReference>
<dbReference type="InterPro" id="IPR050515">
    <property type="entry name" value="Beta-lactam/transpept"/>
</dbReference>
<evidence type="ECO:0000256" key="2">
    <source>
        <dbReference type="ARBA" id="ARBA00023136"/>
    </source>
</evidence>